<name>A0A852WBY9_PSEA5</name>
<gene>
    <name evidence="3" type="ORF">HDA37_004529</name>
</gene>
<dbReference type="GO" id="GO:0043856">
    <property type="term" value="F:anti-sigma factor antagonist activity"/>
    <property type="evidence" value="ECO:0007669"/>
    <property type="project" value="TreeGrafter"/>
</dbReference>
<protein>
    <submittedName>
        <fullName evidence="3">Anti-anti-sigma factor</fullName>
    </submittedName>
</protein>
<accession>A0A852WBY9</accession>
<comment type="caution">
    <text evidence="3">The sequence shown here is derived from an EMBL/GenBank/DDBJ whole genome shotgun (WGS) entry which is preliminary data.</text>
</comment>
<dbReference type="CDD" id="cd07043">
    <property type="entry name" value="STAS_anti-anti-sigma_factors"/>
    <property type="match status" value="1"/>
</dbReference>
<dbReference type="PROSITE" id="PS50801">
    <property type="entry name" value="STAS"/>
    <property type="match status" value="1"/>
</dbReference>
<dbReference type="EMBL" id="JACCCZ010000001">
    <property type="protein sequence ID" value="NYG04244.1"/>
    <property type="molecule type" value="Genomic_DNA"/>
</dbReference>
<dbReference type="Pfam" id="PF01740">
    <property type="entry name" value="STAS"/>
    <property type="match status" value="1"/>
</dbReference>
<reference evidence="3 4" key="1">
    <citation type="submission" date="2020-07" db="EMBL/GenBank/DDBJ databases">
        <title>Sequencing the genomes of 1000 actinobacteria strains.</title>
        <authorList>
            <person name="Klenk H.-P."/>
        </authorList>
    </citation>
    <scope>NUCLEOTIDE SEQUENCE [LARGE SCALE GENOMIC DNA]</scope>
    <source>
        <strain evidence="3 4">DSM 44749</strain>
    </source>
</reference>
<dbReference type="SUPFAM" id="SSF52091">
    <property type="entry name" value="SpoIIaa-like"/>
    <property type="match status" value="1"/>
</dbReference>
<dbReference type="RefSeq" id="WP_179762156.1">
    <property type="nucleotide sequence ID" value="NZ_BAAAJZ010000006.1"/>
</dbReference>
<organism evidence="3 4">
    <name type="scientific">Pseudonocardia alni</name>
    <name type="common">Amycolata alni</name>
    <dbReference type="NCBI Taxonomy" id="33907"/>
    <lineage>
        <taxon>Bacteria</taxon>
        <taxon>Bacillati</taxon>
        <taxon>Actinomycetota</taxon>
        <taxon>Actinomycetes</taxon>
        <taxon>Pseudonocardiales</taxon>
        <taxon>Pseudonocardiaceae</taxon>
        <taxon>Pseudonocardia</taxon>
    </lineage>
</organism>
<evidence type="ECO:0000313" key="4">
    <source>
        <dbReference type="Proteomes" id="UP000549695"/>
    </source>
</evidence>
<dbReference type="AlphaFoldDB" id="A0A852WBY9"/>
<dbReference type="PANTHER" id="PTHR33495">
    <property type="entry name" value="ANTI-SIGMA FACTOR ANTAGONIST TM_1081-RELATED-RELATED"/>
    <property type="match status" value="1"/>
</dbReference>
<dbReference type="Proteomes" id="UP000549695">
    <property type="component" value="Unassembled WGS sequence"/>
</dbReference>
<dbReference type="InterPro" id="IPR002645">
    <property type="entry name" value="STAS_dom"/>
</dbReference>
<evidence type="ECO:0000259" key="2">
    <source>
        <dbReference type="PROSITE" id="PS50801"/>
    </source>
</evidence>
<keyword evidence="4" id="KW-1185">Reference proteome</keyword>
<proteinExistence type="predicted"/>
<dbReference type="PANTHER" id="PTHR33495:SF2">
    <property type="entry name" value="ANTI-SIGMA FACTOR ANTAGONIST TM_1081-RELATED"/>
    <property type="match status" value="1"/>
</dbReference>
<feature type="region of interest" description="Disordered" evidence="1">
    <location>
        <begin position="123"/>
        <end position="144"/>
    </location>
</feature>
<evidence type="ECO:0000313" key="3">
    <source>
        <dbReference type="EMBL" id="NYG04244.1"/>
    </source>
</evidence>
<evidence type="ECO:0000256" key="1">
    <source>
        <dbReference type="SAM" id="MobiDB-lite"/>
    </source>
</evidence>
<sequence>MTDPTDGPGGVPGLSAATAEGGGLALEAVPHPSGPVALHAVGDVDLATAPFLAEQVGAWFAAAPRIVLDLSAVGFLGSAGIAALLDCHRDAAAAGVVLELYCGAARQVRRVLQVTGTCEHLRVLDPHPPPEGPGGHAPLFPVPD</sequence>
<feature type="domain" description="STAS" evidence="2">
    <location>
        <begin position="25"/>
        <end position="116"/>
    </location>
</feature>
<dbReference type="Gene3D" id="3.30.750.24">
    <property type="entry name" value="STAS domain"/>
    <property type="match status" value="1"/>
</dbReference>
<dbReference type="InterPro" id="IPR036513">
    <property type="entry name" value="STAS_dom_sf"/>
</dbReference>
<dbReference type="GeneID" id="98054202"/>